<sequence length="105" mass="12465">MEHLVENGDRETKRKRIKKAEGKLLQASEVSLIAIKKAIKNLHKKNVRIVQLEGDLAKAHKERDEFSARLKRLKQKVRELAEILIEDDDDDDEERERRKKLREEK</sequence>
<keyword evidence="3" id="KW-1185">Reference proteome</keyword>
<evidence type="ECO:0000313" key="2">
    <source>
        <dbReference type="EMBL" id="QCD83840.1"/>
    </source>
</evidence>
<gene>
    <name evidence="2" type="ORF">DEO72_LG2g4187</name>
</gene>
<evidence type="ECO:0000313" key="3">
    <source>
        <dbReference type="Proteomes" id="UP000501690"/>
    </source>
</evidence>
<keyword evidence="1" id="KW-0175">Coiled coil</keyword>
<protein>
    <submittedName>
        <fullName evidence="2">Uncharacterized protein</fullName>
    </submittedName>
</protein>
<dbReference type="AlphaFoldDB" id="A0A4D6L5U6"/>
<proteinExistence type="predicted"/>
<evidence type="ECO:0000256" key="1">
    <source>
        <dbReference type="SAM" id="Coils"/>
    </source>
</evidence>
<name>A0A4D6L5U6_VIGUN</name>
<dbReference type="EMBL" id="CP039346">
    <property type="protein sequence ID" value="QCD83840.1"/>
    <property type="molecule type" value="Genomic_DNA"/>
</dbReference>
<feature type="coiled-coil region" evidence="1">
    <location>
        <begin position="49"/>
        <end position="83"/>
    </location>
</feature>
<accession>A0A4D6L5U6</accession>
<organism evidence="2 3">
    <name type="scientific">Vigna unguiculata</name>
    <name type="common">Cowpea</name>
    <dbReference type="NCBI Taxonomy" id="3917"/>
    <lineage>
        <taxon>Eukaryota</taxon>
        <taxon>Viridiplantae</taxon>
        <taxon>Streptophyta</taxon>
        <taxon>Embryophyta</taxon>
        <taxon>Tracheophyta</taxon>
        <taxon>Spermatophyta</taxon>
        <taxon>Magnoliopsida</taxon>
        <taxon>eudicotyledons</taxon>
        <taxon>Gunneridae</taxon>
        <taxon>Pentapetalae</taxon>
        <taxon>rosids</taxon>
        <taxon>fabids</taxon>
        <taxon>Fabales</taxon>
        <taxon>Fabaceae</taxon>
        <taxon>Papilionoideae</taxon>
        <taxon>50 kb inversion clade</taxon>
        <taxon>NPAAA clade</taxon>
        <taxon>indigoferoid/millettioid clade</taxon>
        <taxon>Phaseoleae</taxon>
        <taxon>Vigna</taxon>
    </lineage>
</organism>
<dbReference type="Proteomes" id="UP000501690">
    <property type="component" value="Linkage Group LG2"/>
</dbReference>
<reference evidence="2 3" key="1">
    <citation type="submission" date="2019-04" db="EMBL/GenBank/DDBJ databases">
        <title>An improved genome assembly and genetic linkage map for asparagus bean, Vigna unguiculata ssp. sesquipedialis.</title>
        <authorList>
            <person name="Xia Q."/>
            <person name="Zhang R."/>
            <person name="Dong Y."/>
        </authorList>
    </citation>
    <scope>NUCLEOTIDE SEQUENCE [LARGE SCALE GENOMIC DNA]</scope>
    <source>
        <tissue evidence="2">Leaf</tissue>
    </source>
</reference>